<evidence type="ECO:0000313" key="4">
    <source>
        <dbReference type="Proteomes" id="UP001159405"/>
    </source>
</evidence>
<dbReference type="InterPro" id="IPR013087">
    <property type="entry name" value="Znf_C2H2_type"/>
</dbReference>
<feature type="non-terminal residue" evidence="3">
    <location>
        <position position="1"/>
    </location>
</feature>
<dbReference type="PROSITE" id="PS00028">
    <property type="entry name" value="ZINC_FINGER_C2H2_1"/>
    <property type="match status" value="2"/>
</dbReference>
<comment type="caution">
    <text evidence="3">The sequence shown here is derived from an EMBL/GenBank/DDBJ whole genome shotgun (WGS) entry which is preliminary data.</text>
</comment>
<feature type="compositionally biased region" description="Polar residues" evidence="1">
    <location>
        <begin position="787"/>
        <end position="797"/>
    </location>
</feature>
<accession>A0ABN8NL79</accession>
<dbReference type="Pfam" id="PF20231">
    <property type="entry name" value="DUF6589"/>
    <property type="match status" value="1"/>
</dbReference>
<feature type="domain" description="C2H2-type" evidence="2">
    <location>
        <begin position="716"/>
        <end position="739"/>
    </location>
</feature>
<gene>
    <name evidence="3" type="ORF">PLOB_00022231</name>
</gene>
<feature type="compositionally biased region" description="Basic residues" evidence="1">
    <location>
        <begin position="107"/>
        <end position="118"/>
    </location>
</feature>
<dbReference type="InterPro" id="IPR046496">
    <property type="entry name" value="DUF6589"/>
</dbReference>
<sequence>CRFCKKPFLQNSSSIPIFSVTQRQECKGVQLSNLLSEYDIFVQDDSSLSSRSCPKCARRILTSCKTLQEVKQAAQAGPSPRNPSVKRLAKDSPSAGPCVSVDGANSHRVHSQGRARKKLSLGKENLPANESISEINRVERLDEEIRGLMNVPVEETQTITKVFVAHPRSMKVKEVKCEGLQATVVQRAAENNFKSVLFAIINCPETASLAREVFKTKIATECRNYAKQRNSLNTTDPALVAEFRNSTFVKEVEIKTPFLYSALQGGVKEETDFNKIALGASSCLSTRVKSSAYLTRNTVILQHGGCKAQDISRLNRLGICSSHDTSIRVQNRMGEAFDEDIIEWKEDIEETKQKILLLEEVKKVQWETSHLKFCNLPYCFPRIVTDNINLQQSSRFESKNRQGNRFDWSNQFAVRDRVVNNVLSDECSQQSLMSLDLSQQVIPSGDVLASLRSNFIPLVARVLVQYLPAYKVFKKIVIHHIPHENSEKMAQKSDECYLGLEFLNPNKSVDMAQLLTTFHDKYVPATEVNDTKEVLHKIPLDGDQLTEERARNVQWTYRLGATSFDRLDGLETNHADWHWKVKLFEIAEEMFIKAESSGDIGTSIASMNRTGKITAKKGPYDQYNAFKEFFDRETEAHIITAWLAFVGLEKMDGKKKIGKFQNLLKKWTEVQKRTWLHEEIAAFLDLFLFAENTQTISELHEGMSYMEHGRLHGYTCRVDGCNEVFMLHPMRVKHECSQHSFISPDLLTNDDRDNEGYYKCRDANCFLLYKTKASRNRHERKTHDNIPDQSSSVSGEPQEQVVEDYKYNYHVARLFYGLLMVNTHDSIREGDAARLMDCMKMSLLFFKKFKKHKYAYTVLLFLCKVFAILSEREAFHLCWNRFFNGKGGKGKNIPLDLKMEFYNHMLKSCLRMLGGNINAKSAQRVARCLTMMQKVLDSVDCDVRLVNKSGAHRLVEAQQAVSQIVNDLVEGNVFSFQQGREGYTAFPNFERDILKGLDYRDFFSWSRDLIKTWYAMYE</sequence>
<proteinExistence type="predicted"/>
<name>A0ABN8NL79_9CNID</name>
<dbReference type="SMART" id="SM00355">
    <property type="entry name" value="ZnF_C2H2"/>
    <property type="match status" value="2"/>
</dbReference>
<feature type="region of interest" description="Disordered" evidence="1">
    <location>
        <begin position="776"/>
        <end position="797"/>
    </location>
</feature>
<feature type="region of interest" description="Disordered" evidence="1">
    <location>
        <begin position="72"/>
        <end position="118"/>
    </location>
</feature>
<feature type="domain" description="C2H2-type" evidence="2">
    <location>
        <begin position="760"/>
        <end position="783"/>
    </location>
</feature>
<keyword evidence="4" id="KW-1185">Reference proteome</keyword>
<organism evidence="3 4">
    <name type="scientific">Porites lobata</name>
    <dbReference type="NCBI Taxonomy" id="104759"/>
    <lineage>
        <taxon>Eukaryota</taxon>
        <taxon>Metazoa</taxon>
        <taxon>Cnidaria</taxon>
        <taxon>Anthozoa</taxon>
        <taxon>Hexacorallia</taxon>
        <taxon>Scleractinia</taxon>
        <taxon>Fungiina</taxon>
        <taxon>Poritidae</taxon>
        <taxon>Porites</taxon>
    </lineage>
</organism>
<protein>
    <recommendedName>
        <fullName evidence="2">C2H2-type domain-containing protein</fullName>
    </recommendedName>
</protein>
<evidence type="ECO:0000256" key="1">
    <source>
        <dbReference type="SAM" id="MobiDB-lite"/>
    </source>
</evidence>
<evidence type="ECO:0000313" key="3">
    <source>
        <dbReference type="EMBL" id="CAH3113613.1"/>
    </source>
</evidence>
<reference evidence="3 4" key="1">
    <citation type="submission" date="2022-05" db="EMBL/GenBank/DDBJ databases">
        <authorList>
            <consortium name="Genoscope - CEA"/>
            <person name="William W."/>
        </authorList>
    </citation>
    <scope>NUCLEOTIDE SEQUENCE [LARGE SCALE GENOMIC DNA]</scope>
</reference>
<dbReference type="EMBL" id="CALNXK010000026">
    <property type="protein sequence ID" value="CAH3113613.1"/>
    <property type="molecule type" value="Genomic_DNA"/>
</dbReference>
<evidence type="ECO:0000259" key="2">
    <source>
        <dbReference type="PROSITE" id="PS00028"/>
    </source>
</evidence>
<dbReference type="Proteomes" id="UP001159405">
    <property type="component" value="Unassembled WGS sequence"/>
</dbReference>